<comment type="caution">
    <text evidence="3">The sequence shown here is derived from an EMBL/GenBank/DDBJ whole genome shotgun (WGS) entry which is preliminary data.</text>
</comment>
<dbReference type="EMBL" id="DSDK01000461">
    <property type="protein sequence ID" value="HDR51621.1"/>
    <property type="molecule type" value="Genomic_DNA"/>
</dbReference>
<gene>
    <name evidence="3" type="ORF">ENN90_08385</name>
</gene>
<evidence type="ECO:0000313" key="3">
    <source>
        <dbReference type="EMBL" id="HDR51621.1"/>
    </source>
</evidence>
<name>A0A831PR46_9BACT</name>
<dbReference type="Pfam" id="PF14686">
    <property type="entry name" value="fn3_3"/>
    <property type="match status" value="1"/>
</dbReference>
<dbReference type="InterPro" id="IPR029413">
    <property type="entry name" value="RG-lyase_II"/>
</dbReference>
<feature type="chain" id="PRO_5032832384" description="Rhamnogalacturonan lyase domain-containing protein" evidence="1">
    <location>
        <begin position="22"/>
        <end position="919"/>
    </location>
</feature>
<dbReference type="Gene3D" id="2.60.40.1120">
    <property type="entry name" value="Carboxypeptidase-like, regulatory domain"/>
    <property type="match status" value="2"/>
</dbReference>
<protein>
    <recommendedName>
        <fullName evidence="2">Rhamnogalacturonan lyase domain-containing protein</fullName>
    </recommendedName>
</protein>
<sequence length="919" mass="104698">MALYRNAIFLYLTFAVLCLHGQPNTPVSVSAGKPQVEILPGQTANLPFFIENMQNEPMPVTAVLNVPENWRIIPPRQSHELKPNEKKFVIFTVQVPAVNPVGNFNMTLNAFQPGTENVLGSTAVTVSVGEVEKISMILVEAPDHITAGEEAFGTFMLQNMGNTHKKVFIETTNSLVEGPQEISVEPGKSTQFRIKIETSADQTETRNIYYTVRALVSGEVTESVFRTVMVFPSSEGRRDLYFRFPVTASANYLASNQRDKYEHAYQFEFTGSGALDTDGKHRMEFLARGPNNANLGFLGLYDQYYISYENDNLELFAGEKSFSFTPLTESSRYGLGAESKVIFNNGLHVGFLYVKPRFFGEIRDEMAAYTGYTFNDRNNIEVYAVSKQVTNTPDPAYLFSVNSQIQPFERTSAEIELSGGTFLDTWDHALRANINSQISVFNLAGNYFYTGKDYPGYFSNSTFYSGNLSARLSPKINLGMYAREDFVNAQLDTFFVTAPYSKSFQAMLNYNIASRSYVKVFWREYERKDRLALDKFHYKTRSVNTQFNQKFKKLDYNLLGEYGETTNFLLEPGKNTQNTYRFSGNFAWRFNAKHALRMFGSWSNINRFVSGEQRNLTAGFSVASQIAKNLKANFQLQNAYNIEDYYRNRNLMQFNLDFTPGRNHRLSLRSFYTLYRQQTENPEFTFSATYAWQFGIPLKKTVKAGDVTGRITRENEEPVADILVSLQNRKTLTDKNGEFSFKSVPTGMYMLLIDRSNLAIDEVIHIPKPIEIEVLEDQLTIIQLKIEKGARLTGIFEVEKSSDQPLRETEVNTGNIIIELRNEREQFRITTGKDGSFSFPMVRPGEWTFRIYTNSLPGGYEIENPVTTILLESGQNQQITVKLKPRKRTIIFRSLENSGTLQPLNRLKNEKTTAPGTEK</sequence>
<dbReference type="InterPro" id="IPR008969">
    <property type="entry name" value="CarboxyPept-like_regulatory"/>
</dbReference>
<dbReference type="AlphaFoldDB" id="A0A831PR46"/>
<proteinExistence type="predicted"/>
<evidence type="ECO:0000259" key="2">
    <source>
        <dbReference type="Pfam" id="PF14686"/>
    </source>
</evidence>
<feature type="non-terminal residue" evidence="3">
    <location>
        <position position="919"/>
    </location>
</feature>
<reference evidence="3" key="1">
    <citation type="journal article" date="2020" name="mSystems">
        <title>Genome- and Community-Level Interaction Insights into Carbon Utilization and Element Cycling Functions of Hydrothermarchaeota in Hydrothermal Sediment.</title>
        <authorList>
            <person name="Zhou Z."/>
            <person name="Liu Y."/>
            <person name="Xu W."/>
            <person name="Pan J."/>
            <person name="Luo Z.H."/>
            <person name="Li M."/>
        </authorList>
    </citation>
    <scope>NUCLEOTIDE SEQUENCE [LARGE SCALE GENOMIC DNA]</scope>
    <source>
        <strain evidence="3">SpSt-1217</strain>
    </source>
</reference>
<dbReference type="Proteomes" id="UP000886047">
    <property type="component" value="Unassembled WGS sequence"/>
</dbReference>
<evidence type="ECO:0000256" key="1">
    <source>
        <dbReference type="SAM" id="SignalP"/>
    </source>
</evidence>
<feature type="domain" description="Rhamnogalacturonan lyase" evidence="2">
    <location>
        <begin position="820"/>
        <end position="867"/>
    </location>
</feature>
<organism evidence="3">
    <name type="scientific">Mariniphaga anaerophila</name>
    <dbReference type="NCBI Taxonomy" id="1484053"/>
    <lineage>
        <taxon>Bacteria</taxon>
        <taxon>Pseudomonadati</taxon>
        <taxon>Bacteroidota</taxon>
        <taxon>Bacteroidia</taxon>
        <taxon>Marinilabiliales</taxon>
        <taxon>Prolixibacteraceae</taxon>
        <taxon>Mariniphaga</taxon>
    </lineage>
</organism>
<keyword evidence="1" id="KW-0732">Signal</keyword>
<dbReference type="SUPFAM" id="SSF49464">
    <property type="entry name" value="Carboxypeptidase regulatory domain-like"/>
    <property type="match status" value="1"/>
</dbReference>
<feature type="signal peptide" evidence="1">
    <location>
        <begin position="1"/>
        <end position="21"/>
    </location>
</feature>
<accession>A0A831PR46</accession>